<keyword evidence="1 5" id="KW-0547">Nucleotide-binding</keyword>
<evidence type="ECO:0000313" key="7">
    <source>
        <dbReference type="EMBL" id="VDP03924.1"/>
    </source>
</evidence>
<dbReference type="GO" id="GO:0005524">
    <property type="term" value="F:ATP binding"/>
    <property type="evidence" value="ECO:0007669"/>
    <property type="project" value="UniProtKB-UniRule"/>
</dbReference>
<reference evidence="7 8" key="2">
    <citation type="submission" date="2018-11" db="EMBL/GenBank/DDBJ databases">
        <authorList>
            <consortium name="Pathogen Informatics"/>
        </authorList>
    </citation>
    <scope>NUCLEOTIDE SEQUENCE [LARGE SCALE GENOMIC DNA]</scope>
</reference>
<sequence length="113" mass="12836">MSRGVDLDVECVICYDVPKEFLQYVHRAGRTSRAGKSGMVLTVFTNEADLLMQNVHKAKRKFVFDKATLKHKDRKNIPLVGHIYMVKDPKDLSVNVVRQHVTSDCHLGNNPTN</sequence>
<evidence type="ECO:0000256" key="3">
    <source>
        <dbReference type="ARBA" id="ARBA00022840"/>
    </source>
</evidence>
<accession>A0A183IKZ8</accession>
<keyword evidence="3 5" id="KW-0067">ATP-binding</keyword>
<comment type="function">
    <text evidence="5">RNA helicase.</text>
</comment>
<keyword evidence="8" id="KW-1185">Reference proteome</keyword>
<evidence type="ECO:0000256" key="4">
    <source>
        <dbReference type="ARBA" id="ARBA00022884"/>
    </source>
</evidence>
<dbReference type="Pfam" id="PF00271">
    <property type="entry name" value="Helicase_C"/>
    <property type="match status" value="1"/>
</dbReference>
<dbReference type="AlphaFoldDB" id="A0A183IKZ8"/>
<dbReference type="OrthoDB" id="198787at2759"/>
<comment type="similarity">
    <text evidence="5">Belongs to the DEAD box helicase family.</text>
</comment>
<keyword evidence="4 5" id="KW-0694">RNA-binding</keyword>
<dbReference type="Gene3D" id="3.40.50.300">
    <property type="entry name" value="P-loop containing nucleotide triphosphate hydrolases"/>
    <property type="match status" value="1"/>
</dbReference>
<dbReference type="GO" id="GO:0016787">
    <property type="term" value="F:hydrolase activity"/>
    <property type="evidence" value="ECO:0007669"/>
    <property type="project" value="UniProtKB-KW"/>
</dbReference>
<dbReference type="EC" id="3.6.4.13" evidence="5"/>
<proteinExistence type="inferred from homology"/>
<name>A0A183IKZ8_9BILA</name>
<reference evidence="9" key="1">
    <citation type="submission" date="2016-06" db="UniProtKB">
        <authorList>
            <consortium name="WormBaseParasite"/>
        </authorList>
    </citation>
    <scope>IDENTIFICATION</scope>
</reference>
<comment type="domain">
    <text evidence="5">The Q motif is unique to and characteristic of the DEAD box family of RNA helicases and controls ATP binding and hydrolysis.</text>
</comment>
<dbReference type="WBParaSite" id="SBAD_0000447801-mRNA-1">
    <property type="protein sequence ID" value="SBAD_0000447801-mRNA-1"/>
    <property type="gene ID" value="SBAD_0000447801"/>
</dbReference>
<dbReference type="Proteomes" id="UP000270296">
    <property type="component" value="Unassembled WGS sequence"/>
</dbReference>
<protein>
    <recommendedName>
        <fullName evidence="5">ATP-dependent RNA helicase</fullName>
        <ecNumber evidence="5">3.6.4.13</ecNumber>
    </recommendedName>
</protein>
<organism evidence="9">
    <name type="scientific">Soboliphyme baturini</name>
    <dbReference type="NCBI Taxonomy" id="241478"/>
    <lineage>
        <taxon>Eukaryota</taxon>
        <taxon>Metazoa</taxon>
        <taxon>Ecdysozoa</taxon>
        <taxon>Nematoda</taxon>
        <taxon>Enoplea</taxon>
        <taxon>Dorylaimia</taxon>
        <taxon>Dioctophymatida</taxon>
        <taxon>Dioctophymatoidea</taxon>
        <taxon>Soboliphymatidae</taxon>
        <taxon>Soboliphyme</taxon>
    </lineage>
</organism>
<comment type="catalytic activity">
    <reaction evidence="5">
        <text>ATP + H2O = ADP + phosphate + H(+)</text>
        <dbReference type="Rhea" id="RHEA:13065"/>
        <dbReference type="ChEBI" id="CHEBI:15377"/>
        <dbReference type="ChEBI" id="CHEBI:15378"/>
        <dbReference type="ChEBI" id="CHEBI:30616"/>
        <dbReference type="ChEBI" id="CHEBI:43474"/>
        <dbReference type="ChEBI" id="CHEBI:456216"/>
        <dbReference type="EC" id="3.6.4.13"/>
    </reaction>
</comment>
<dbReference type="InterPro" id="IPR001650">
    <property type="entry name" value="Helicase_C-like"/>
</dbReference>
<evidence type="ECO:0000259" key="6">
    <source>
        <dbReference type="Pfam" id="PF00271"/>
    </source>
</evidence>
<evidence type="ECO:0000313" key="8">
    <source>
        <dbReference type="Proteomes" id="UP000270296"/>
    </source>
</evidence>
<dbReference type="SUPFAM" id="SSF52540">
    <property type="entry name" value="P-loop containing nucleoside triphosphate hydrolases"/>
    <property type="match status" value="1"/>
</dbReference>
<evidence type="ECO:0000256" key="1">
    <source>
        <dbReference type="ARBA" id="ARBA00022741"/>
    </source>
</evidence>
<evidence type="ECO:0000256" key="2">
    <source>
        <dbReference type="ARBA" id="ARBA00022801"/>
    </source>
</evidence>
<evidence type="ECO:0000313" key="9">
    <source>
        <dbReference type="WBParaSite" id="SBAD_0000447801-mRNA-1"/>
    </source>
</evidence>
<dbReference type="EMBL" id="UZAM01008234">
    <property type="protein sequence ID" value="VDP03924.1"/>
    <property type="molecule type" value="Genomic_DNA"/>
</dbReference>
<dbReference type="PANTHER" id="PTHR24031">
    <property type="entry name" value="RNA HELICASE"/>
    <property type="match status" value="1"/>
</dbReference>
<keyword evidence="2 5" id="KW-0378">Hydrolase</keyword>
<evidence type="ECO:0000256" key="5">
    <source>
        <dbReference type="RuleBase" id="RU365068"/>
    </source>
</evidence>
<dbReference type="InterPro" id="IPR027417">
    <property type="entry name" value="P-loop_NTPase"/>
</dbReference>
<dbReference type="GO" id="GO:0003724">
    <property type="term" value="F:RNA helicase activity"/>
    <property type="evidence" value="ECO:0007669"/>
    <property type="project" value="UniProtKB-EC"/>
</dbReference>
<feature type="domain" description="Helicase C-terminal" evidence="6">
    <location>
        <begin position="2"/>
        <end position="35"/>
    </location>
</feature>
<keyword evidence="5" id="KW-0347">Helicase</keyword>
<gene>
    <name evidence="7" type="ORF">SBAD_LOCUS4294</name>
</gene>
<dbReference type="GO" id="GO:0003723">
    <property type="term" value="F:RNA binding"/>
    <property type="evidence" value="ECO:0007669"/>
    <property type="project" value="UniProtKB-UniRule"/>
</dbReference>